<comment type="caution">
    <text evidence="1">The sequence shown here is derived from an EMBL/GenBank/DDBJ whole genome shotgun (WGS) entry which is preliminary data.</text>
</comment>
<reference evidence="2" key="1">
    <citation type="journal article" date="2019" name="Int. J. Syst. Evol. Microbiol.">
        <title>The Global Catalogue of Microorganisms (GCM) 10K type strain sequencing project: providing services to taxonomists for standard genome sequencing and annotation.</title>
        <authorList>
            <consortium name="The Broad Institute Genomics Platform"/>
            <consortium name="The Broad Institute Genome Sequencing Center for Infectious Disease"/>
            <person name="Wu L."/>
            <person name="Ma J."/>
        </authorList>
    </citation>
    <scope>NUCLEOTIDE SEQUENCE [LARGE SCALE GENOMIC DNA]</scope>
    <source>
        <strain evidence="2">CGMCC 4.1721</strain>
    </source>
</reference>
<protein>
    <submittedName>
        <fullName evidence="1">Uncharacterized protein</fullName>
    </submittedName>
</protein>
<dbReference type="Proteomes" id="UP001596208">
    <property type="component" value="Unassembled WGS sequence"/>
</dbReference>
<dbReference type="SUPFAM" id="SSF51569">
    <property type="entry name" value="Aldolase"/>
    <property type="match status" value="1"/>
</dbReference>
<name>A0ABW0B1S5_9ACTN</name>
<keyword evidence="2" id="KW-1185">Reference proteome</keyword>
<dbReference type="EMBL" id="JBHSKI010000003">
    <property type="protein sequence ID" value="MFC5170912.1"/>
    <property type="molecule type" value="Genomic_DNA"/>
</dbReference>
<proteinExistence type="predicted"/>
<evidence type="ECO:0000313" key="1">
    <source>
        <dbReference type="EMBL" id="MFC5170912.1"/>
    </source>
</evidence>
<organism evidence="1 2">
    <name type="scientific">Streptomyces mutomycini</name>
    <dbReference type="NCBI Taxonomy" id="284036"/>
    <lineage>
        <taxon>Bacteria</taxon>
        <taxon>Bacillati</taxon>
        <taxon>Actinomycetota</taxon>
        <taxon>Actinomycetes</taxon>
        <taxon>Kitasatosporales</taxon>
        <taxon>Streptomycetaceae</taxon>
        <taxon>Streptomyces</taxon>
    </lineage>
</organism>
<accession>A0ABW0B1S5</accession>
<evidence type="ECO:0000313" key="2">
    <source>
        <dbReference type="Proteomes" id="UP001596208"/>
    </source>
</evidence>
<gene>
    <name evidence="1" type="ORF">ACFPRK_09965</name>
</gene>
<sequence>MEMKLVEQVSADTEGVAQRLRDGMAGGVPAFPLASFREDGGLGLESYRAHPTAQVAAAPGALFPACGTGEFSALHVPGYAVSLLDAEPDLAGATRRAA</sequence>
<dbReference type="RefSeq" id="WP_065849036.1">
    <property type="nucleotide sequence ID" value="NZ_MAPV01000177.1"/>
</dbReference>